<comment type="similarity">
    <text evidence="3">Belongs to the CNOT2/3/5 family.</text>
</comment>
<dbReference type="GO" id="GO:0030015">
    <property type="term" value="C:CCR4-NOT core complex"/>
    <property type="evidence" value="ECO:0000318"/>
    <property type="project" value="GO_Central"/>
</dbReference>
<dbReference type="EnsemblProtists" id="Phyra86514">
    <property type="protein sequence ID" value="Phyra86514"/>
    <property type="gene ID" value="Phyra86514"/>
</dbReference>
<keyword evidence="9" id="KW-0175">Coiled coil</keyword>
<dbReference type="STRING" id="164328.H3H724"/>
<evidence type="ECO:0000256" key="1">
    <source>
        <dbReference type="ARBA" id="ARBA00004123"/>
    </source>
</evidence>
<evidence type="ECO:0000313" key="13">
    <source>
        <dbReference type="Proteomes" id="UP000005238"/>
    </source>
</evidence>
<name>H3H724_PHYRM</name>
<keyword evidence="7" id="KW-0804">Transcription</keyword>
<feature type="compositionally biased region" description="Polar residues" evidence="10">
    <location>
        <begin position="294"/>
        <end position="306"/>
    </location>
</feature>
<keyword evidence="4" id="KW-0963">Cytoplasm</keyword>
<feature type="region of interest" description="Disordered" evidence="10">
    <location>
        <begin position="675"/>
        <end position="704"/>
    </location>
</feature>
<dbReference type="GO" id="GO:0000932">
    <property type="term" value="C:P-body"/>
    <property type="evidence" value="ECO:0000318"/>
    <property type="project" value="GO_Central"/>
</dbReference>
<evidence type="ECO:0000256" key="2">
    <source>
        <dbReference type="ARBA" id="ARBA00004496"/>
    </source>
</evidence>
<comment type="subcellular location">
    <subcellularLocation>
        <location evidence="2">Cytoplasm</location>
    </subcellularLocation>
    <subcellularLocation>
        <location evidence="1">Nucleus</location>
    </subcellularLocation>
</comment>
<feature type="compositionally biased region" description="Polar residues" evidence="10">
    <location>
        <begin position="724"/>
        <end position="737"/>
    </location>
</feature>
<dbReference type="GO" id="GO:0005634">
    <property type="term" value="C:nucleus"/>
    <property type="evidence" value="ECO:0007669"/>
    <property type="project" value="UniProtKB-SubCell"/>
</dbReference>
<dbReference type="VEuPathDB" id="FungiDB:KRP23_10218"/>
<feature type="region of interest" description="Disordered" evidence="10">
    <location>
        <begin position="233"/>
        <end position="392"/>
    </location>
</feature>
<evidence type="ECO:0000256" key="9">
    <source>
        <dbReference type="SAM" id="Coils"/>
    </source>
</evidence>
<feature type="coiled-coil region" evidence="9">
    <location>
        <begin position="34"/>
        <end position="61"/>
    </location>
</feature>
<evidence type="ECO:0000256" key="5">
    <source>
        <dbReference type="ARBA" id="ARBA00022491"/>
    </source>
</evidence>
<evidence type="ECO:0000256" key="4">
    <source>
        <dbReference type="ARBA" id="ARBA00022490"/>
    </source>
</evidence>
<dbReference type="eggNOG" id="KOG2150">
    <property type="taxonomic scope" value="Eukaryota"/>
</dbReference>
<feature type="compositionally biased region" description="Acidic residues" evidence="10">
    <location>
        <begin position="328"/>
        <end position="354"/>
    </location>
</feature>
<dbReference type="PANTHER" id="PTHR23326">
    <property type="entry name" value="CCR4 NOT-RELATED"/>
    <property type="match status" value="1"/>
</dbReference>
<keyword evidence="8" id="KW-0539">Nucleus</keyword>
<dbReference type="HOGENOM" id="CLU_376697_0_0_1"/>
<evidence type="ECO:0000259" key="11">
    <source>
        <dbReference type="Pfam" id="PF04065"/>
    </source>
</evidence>
<dbReference type="VEuPathDB" id="FungiDB:KRP23_13664"/>
<evidence type="ECO:0000256" key="8">
    <source>
        <dbReference type="ARBA" id="ARBA00023242"/>
    </source>
</evidence>
<sequence>MAGQRKLLSEIDRTLKKVSEGVDVFNDIWDKVYAASAQNQKEKHEADLKKEIKKLQRFRDQIKTWIGNSDVKDKRPLVETRKLIEQKMEEFKVCEKETKTKAYSKEGLAQVERLDPEQQARQESHAWIQDCLNQFNVQIEALESDVERLHSAKGRNRNKSEIDEKEKLLSRHKWHILKLEQINRLLDNSALEPDQVDELKEDVDYYLEANQEPDFMETYGDDDIYELLDLDTLGGREGSERGDASRSSRRVQGLPPEEQATLDEVVRNARKANAAKRKAAQEAKESTAQEEDTSGSAVQEAHQANQDGDVEVLSDGEEGSEWSGSESGSDDENDSSSQESDEASEGDVVEVEPPAEDRVSDSLQPEEEVEILDDIKTPERAQTIKEERPLSTVQEDSVLEDVEMSLPVRSDVPLQMELPDVVSMQPPPTAMQKDYHPGVQEVETGTADVQITEAQAKAYVADQVRRWECDVSEKNVPPDVKYDWPQVHLDSESFMVASLTTSDYLRRRMSMPTQADAWIAEMQLRRRTFGMARDLTAALIPPGMFTPRDCVAVLQTILFEAGFEFVNLVPGWFRTRVYKVHPDLVRRVVGEMLQLLVVELIEWRQVVNQAQEFLKVLGQAAPGDADRLRLEVANHFPPGIVVATDHEINLLGSEYVWHLKAAGFRKVRSPRGVADEEAASKRVQRVAARPPPSSIPSPSSLQSVPSSVVQNLEVLSSRSSLSSAQNVSERIGSDSTP</sequence>
<dbReference type="Proteomes" id="UP000005238">
    <property type="component" value="Unassembled WGS sequence"/>
</dbReference>
<keyword evidence="6" id="KW-0805">Transcription regulation</keyword>
<dbReference type="EMBL" id="DS566766">
    <property type="status" value="NOT_ANNOTATED_CDS"/>
    <property type="molecule type" value="Genomic_DNA"/>
</dbReference>
<evidence type="ECO:0000256" key="6">
    <source>
        <dbReference type="ARBA" id="ARBA00023015"/>
    </source>
</evidence>
<accession>H3H724</accession>
<feature type="region of interest" description="Disordered" evidence="10">
    <location>
        <begin position="716"/>
        <end position="737"/>
    </location>
</feature>
<evidence type="ECO:0000256" key="7">
    <source>
        <dbReference type="ARBA" id="ARBA00023163"/>
    </source>
</evidence>
<feature type="compositionally biased region" description="Basic and acidic residues" evidence="10">
    <location>
        <begin position="237"/>
        <end position="246"/>
    </location>
</feature>
<organism evidence="12 13">
    <name type="scientific">Phytophthora ramorum</name>
    <name type="common">Sudden oak death agent</name>
    <dbReference type="NCBI Taxonomy" id="164328"/>
    <lineage>
        <taxon>Eukaryota</taxon>
        <taxon>Sar</taxon>
        <taxon>Stramenopiles</taxon>
        <taxon>Oomycota</taxon>
        <taxon>Peronosporomycetes</taxon>
        <taxon>Peronosporales</taxon>
        <taxon>Peronosporaceae</taxon>
        <taxon>Phytophthora</taxon>
    </lineage>
</organism>
<evidence type="ECO:0000256" key="10">
    <source>
        <dbReference type="SAM" id="MobiDB-lite"/>
    </source>
</evidence>
<dbReference type="GO" id="GO:0000289">
    <property type="term" value="P:nuclear-transcribed mRNA poly(A) tail shortening"/>
    <property type="evidence" value="ECO:0000318"/>
    <property type="project" value="GO_Central"/>
</dbReference>
<dbReference type="AlphaFoldDB" id="H3H724"/>
<feature type="domain" description="CCR4-Not complex component Not N-terminal" evidence="11">
    <location>
        <begin position="4"/>
        <end position="231"/>
    </location>
</feature>
<evidence type="ECO:0000256" key="3">
    <source>
        <dbReference type="ARBA" id="ARBA00007682"/>
    </source>
</evidence>
<proteinExistence type="inferred from homology"/>
<dbReference type="VEuPathDB" id="FungiDB:KRP22_8310"/>
<dbReference type="GO" id="GO:0006355">
    <property type="term" value="P:regulation of DNA-templated transcription"/>
    <property type="evidence" value="ECO:0007669"/>
    <property type="project" value="InterPro"/>
</dbReference>
<protein>
    <recommendedName>
        <fullName evidence="11">CCR4-Not complex component Not N-terminal domain-containing protein</fullName>
    </recommendedName>
</protein>
<feature type="compositionally biased region" description="Basic and acidic residues" evidence="10">
    <location>
        <begin position="373"/>
        <end position="389"/>
    </location>
</feature>
<dbReference type="InterPro" id="IPR040168">
    <property type="entry name" value="Not2/3/5"/>
</dbReference>
<evidence type="ECO:0000313" key="12">
    <source>
        <dbReference type="EnsemblProtists" id="Phyra86514"/>
    </source>
</evidence>
<feature type="compositionally biased region" description="Acidic residues" evidence="10">
    <location>
        <begin position="308"/>
        <end position="320"/>
    </location>
</feature>
<keyword evidence="13" id="KW-1185">Reference proteome</keyword>
<dbReference type="InterPro" id="IPR007207">
    <property type="entry name" value="Not_N"/>
</dbReference>
<keyword evidence="5" id="KW-0678">Repressor</keyword>
<dbReference type="Pfam" id="PF04065">
    <property type="entry name" value="Not3"/>
    <property type="match status" value="1"/>
</dbReference>
<reference evidence="13" key="1">
    <citation type="journal article" date="2006" name="Science">
        <title>Phytophthora genome sequences uncover evolutionary origins and mechanisms of pathogenesis.</title>
        <authorList>
            <person name="Tyler B.M."/>
            <person name="Tripathy S."/>
            <person name="Zhang X."/>
            <person name="Dehal P."/>
            <person name="Jiang R.H."/>
            <person name="Aerts A."/>
            <person name="Arredondo F.D."/>
            <person name="Baxter L."/>
            <person name="Bensasson D."/>
            <person name="Beynon J.L."/>
            <person name="Chapman J."/>
            <person name="Damasceno C.M."/>
            <person name="Dorrance A.E."/>
            <person name="Dou D."/>
            <person name="Dickerman A.W."/>
            <person name="Dubchak I.L."/>
            <person name="Garbelotto M."/>
            <person name="Gijzen M."/>
            <person name="Gordon S.G."/>
            <person name="Govers F."/>
            <person name="Grunwald N.J."/>
            <person name="Huang W."/>
            <person name="Ivors K.L."/>
            <person name="Jones R.W."/>
            <person name="Kamoun S."/>
            <person name="Krampis K."/>
            <person name="Lamour K.H."/>
            <person name="Lee M.K."/>
            <person name="McDonald W.H."/>
            <person name="Medina M."/>
            <person name="Meijer H.J."/>
            <person name="Nordberg E.K."/>
            <person name="Maclean D.J."/>
            <person name="Ospina-Giraldo M.D."/>
            <person name="Morris P.F."/>
            <person name="Phuntumart V."/>
            <person name="Putnam N.H."/>
            <person name="Rash S."/>
            <person name="Rose J.K."/>
            <person name="Sakihama Y."/>
            <person name="Salamov A.A."/>
            <person name="Savidor A."/>
            <person name="Scheuring C.F."/>
            <person name="Smith B.M."/>
            <person name="Sobral B.W."/>
            <person name="Terry A."/>
            <person name="Torto-Alalibo T.A."/>
            <person name="Win J."/>
            <person name="Xu Z."/>
            <person name="Zhang H."/>
            <person name="Grigoriev I.V."/>
            <person name="Rokhsar D.S."/>
            <person name="Boore J.L."/>
        </authorList>
    </citation>
    <scope>NUCLEOTIDE SEQUENCE [LARGE SCALE GENOMIC DNA]</scope>
    <source>
        <strain evidence="13">Pr102</strain>
    </source>
</reference>
<reference evidence="12" key="2">
    <citation type="submission" date="2015-06" db="UniProtKB">
        <authorList>
            <consortium name="EnsemblProtists"/>
        </authorList>
    </citation>
    <scope>IDENTIFICATION</scope>
    <source>
        <strain evidence="12">Pr102</strain>
    </source>
</reference>
<feature type="compositionally biased region" description="Basic residues" evidence="10">
    <location>
        <begin position="268"/>
        <end position="278"/>
    </location>
</feature>
<dbReference type="InParanoid" id="H3H724"/>